<dbReference type="EMBL" id="CABPRJ010001894">
    <property type="protein sequence ID" value="VVC39186.1"/>
    <property type="molecule type" value="Genomic_DNA"/>
</dbReference>
<dbReference type="InterPro" id="IPR028073">
    <property type="entry name" value="PHTB1_N_dom"/>
</dbReference>
<accession>A0A5E4NC92</accession>
<dbReference type="Pfam" id="PF23338">
    <property type="entry name" value="PTHB1_hp"/>
    <property type="match status" value="1"/>
</dbReference>
<evidence type="ECO:0000313" key="3">
    <source>
        <dbReference type="EMBL" id="VVC39186.1"/>
    </source>
</evidence>
<dbReference type="PANTHER" id="PTHR20991:SF0">
    <property type="entry name" value="PROTEIN PTHB1"/>
    <property type="match status" value="1"/>
</dbReference>
<reference evidence="3 4" key="1">
    <citation type="submission" date="2019-08" db="EMBL/GenBank/DDBJ databases">
        <authorList>
            <person name="Alioto T."/>
            <person name="Alioto T."/>
            <person name="Gomez Garrido J."/>
        </authorList>
    </citation>
    <scope>NUCLEOTIDE SEQUENCE [LARGE SCALE GENOMIC DNA]</scope>
</reference>
<evidence type="ECO:0000259" key="1">
    <source>
        <dbReference type="Pfam" id="PF14727"/>
    </source>
</evidence>
<name>A0A5E4NC92_9HEMI</name>
<dbReference type="PANTHER" id="PTHR20991">
    <property type="entry name" value="PARATHYROID HORMONE-RESPONSIVE B1 GENE"/>
    <property type="match status" value="1"/>
</dbReference>
<protein>
    <submittedName>
        <fullName evidence="3">PTHB1, N-terminal domain,WD40/YVTN repeat-like-containing domain,PTHB1, C-terminal domain</fullName>
    </submittedName>
</protein>
<dbReference type="Pfam" id="PF14727">
    <property type="entry name" value="PHTB1_N"/>
    <property type="match status" value="1"/>
</dbReference>
<gene>
    <name evidence="3" type="ORF">CINCED_3A000815</name>
</gene>
<dbReference type="InterPro" id="IPR026511">
    <property type="entry name" value="PTHB1"/>
</dbReference>
<proteinExistence type="predicted"/>
<evidence type="ECO:0000259" key="2">
    <source>
        <dbReference type="Pfam" id="PF23338"/>
    </source>
</evidence>
<dbReference type="AlphaFoldDB" id="A0A5E4NC92"/>
<feature type="domain" description="PTHB1 hairpin" evidence="2">
    <location>
        <begin position="519"/>
        <end position="619"/>
    </location>
</feature>
<evidence type="ECO:0000313" key="4">
    <source>
        <dbReference type="Proteomes" id="UP000325440"/>
    </source>
</evidence>
<feature type="domain" description="PTHB1 N-terminal" evidence="1">
    <location>
        <begin position="19"/>
        <end position="258"/>
    </location>
</feature>
<sequence length="719" mass="81764">MGLYEDDRRCKILSNSMRSSKQDFGDQYVLETMYEHKFERSAYQMIVGPFGGGSGSRDFVCVTSLDGTVVVYEQQTLGFHAAWPNYLHPFPVKYVLSSDAFVTVNADLCIVCYKYQELANSSQKQKWPVWSSNLGEIVYDIQTAQPQPTATTIHVIGERNYYCFRCDGVLWFMKRLQYAPCCFYPYILGEHPDTKVMCMIVSDTDTVLLYDQTKLRWSAKLPYRPCIIARASFKALQGCLVLLSETGDLQFCYLGTEPAIFMAPERPKTKDYNDNKNQLIQLKKDLQNISFNDGDYIIITDAPPLLKLTSRVLNVRSEDSRKLCDIEIDVTPSLATSTVQISFLVVAPLAVSPTVIHLKDLTETVTIRVIGHRENDDSESVVSSVECTICAYYSRSLDVPGSIQETIRLPLSLVYEVHSVPSSDFGWSARISVGESPVPLKTLFKELVDSSPSLPELCFRTISSAIKYVWVIVSPALNSYEIRSTGAEYVNVIFEEILFRHREYYKTKKCVVRCDRNDIPVADFYRIIEEHVVLKGRLESVQEEIESLSSQYRIVQKCLFNKLKENTVHSISGLSVLIDDTHETLSEKMSEILIVKRELKVKFSDLMSLARVLVTMLRLCSNNDKILNDFKECIVHFTDNQNWEDIVLQSLSYMVGNEVVLNVQNDDPAHLVMSLRTLIDNVIQRVTTTGKDELPVKLTRENSRGAVSPILESEEDFYA</sequence>
<dbReference type="InterPro" id="IPR055363">
    <property type="entry name" value="PTHB1_hp_dom"/>
</dbReference>
<keyword evidence="4" id="KW-1185">Reference proteome</keyword>
<dbReference type="GO" id="GO:0016020">
    <property type="term" value="C:membrane"/>
    <property type="evidence" value="ECO:0007669"/>
    <property type="project" value="TreeGrafter"/>
</dbReference>
<organism evidence="3 4">
    <name type="scientific">Cinara cedri</name>
    <dbReference type="NCBI Taxonomy" id="506608"/>
    <lineage>
        <taxon>Eukaryota</taxon>
        <taxon>Metazoa</taxon>
        <taxon>Ecdysozoa</taxon>
        <taxon>Arthropoda</taxon>
        <taxon>Hexapoda</taxon>
        <taxon>Insecta</taxon>
        <taxon>Pterygota</taxon>
        <taxon>Neoptera</taxon>
        <taxon>Paraneoptera</taxon>
        <taxon>Hemiptera</taxon>
        <taxon>Sternorrhyncha</taxon>
        <taxon>Aphidomorpha</taxon>
        <taxon>Aphidoidea</taxon>
        <taxon>Aphididae</taxon>
        <taxon>Lachninae</taxon>
        <taxon>Cinara</taxon>
    </lineage>
</organism>
<dbReference type="OrthoDB" id="10262646at2759"/>
<dbReference type="Proteomes" id="UP000325440">
    <property type="component" value="Unassembled WGS sequence"/>
</dbReference>
<dbReference type="GO" id="GO:0034464">
    <property type="term" value="C:BBSome"/>
    <property type="evidence" value="ECO:0007669"/>
    <property type="project" value="InterPro"/>
</dbReference>
<dbReference type="GO" id="GO:0060271">
    <property type="term" value="P:cilium assembly"/>
    <property type="evidence" value="ECO:0007669"/>
    <property type="project" value="TreeGrafter"/>
</dbReference>